<evidence type="ECO:0000256" key="7">
    <source>
        <dbReference type="ARBA" id="ARBA00022898"/>
    </source>
</evidence>
<dbReference type="FunFam" id="3.40.640.10:FF:000020">
    <property type="entry name" value="sphingosine-1-phosphate lyase 1"/>
    <property type="match status" value="1"/>
</dbReference>
<dbReference type="PANTHER" id="PTHR42735">
    <property type="match status" value="1"/>
</dbReference>
<evidence type="ECO:0000256" key="3">
    <source>
        <dbReference type="ARBA" id="ARBA00004760"/>
    </source>
</evidence>
<evidence type="ECO:0000256" key="11">
    <source>
        <dbReference type="ARBA" id="ARBA00023136"/>
    </source>
</evidence>
<keyword evidence="7 16" id="KW-0663">Pyridoxal phosphate</keyword>
<accession>A0A6A6U221</accession>
<evidence type="ECO:0000256" key="12">
    <source>
        <dbReference type="ARBA" id="ARBA00023239"/>
    </source>
</evidence>
<evidence type="ECO:0000256" key="4">
    <source>
        <dbReference type="ARBA" id="ARBA00004991"/>
    </source>
</evidence>
<evidence type="ECO:0000256" key="9">
    <source>
        <dbReference type="ARBA" id="ARBA00022989"/>
    </source>
</evidence>
<comment type="pathway">
    <text evidence="4">Sphingolipid metabolism.</text>
</comment>
<evidence type="ECO:0000256" key="16">
    <source>
        <dbReference type="PIRSR" id="PIRSR602129-50"/>
    </source>
</evidence>
<keyword evidence="12 17" id="KW-0456">Lyase</keyword>
<evidence type="ECO:0000256" key="2">
    <source>
        <dbReference type="ARBA" id="ARBA00004389"/>
    </source>
</evidence>
<dbReference type="AlphaFoldDB" id="A0A6A6U221"/>
<reference evidence="18" key="1">
    <citation type="journal article" date="2020" name="Stud. Mycol.">
        <title>101 Dothideomycetes genomes: a test case for predicting lifestyles and emergence of pathogens.</title>
        <authorList>
            <person name="Haridas S."/>
            <person name="Albert R."/>
            <person name="Binder M."/>
            <person name="Bloem J."/>
            <person name="Labutti K."/>
            <person name="Salamov A."/>
            <person name="Andreopoulos B."/>
            <person name="Baker S."/>
            <person name="Barry K."/>
            <person name="Bills G."/>
            <person name="Bluhm B."/>
            <person name="Cannon C."/>
            <person name="Castanera R."/>
            <person name="Culley D."/>
            <person name="Daum C."/>
            <person name="Ezra D."/>
            <person name="Gonzalez J."/>
            <person name="Henrissat B."/>
            <person name="Kuo A."/>
            <person name="Liang C."/>
            <person name="Lipzen A."/>
            <person name="Lutzoni F."/>
            <person name="Magnuson J."/>
            <person name="Mondo S."/>
            <person name="Nolan M."/>
            <person name="Ohm R."/>
            <person name="Pangilinan J."/>
            <person name="Park H.-J."/>
            <person name="Ramirez L."/>
            <person name="Alfaro M."/>
            <person name="Sun H."/>
            <person name="Tritt A."/>
            <person name="Yoshinaga Y."/>
            <person name="Zwiers L.-H."/>
            <person name="Turgeon B."/>
            <person name="Goodwin S."/>
            <person name="Spatafora J."/>
            <person name="Crous P."/>
            <person name="Grigoriev I."/>
        </authorList>
    </citation>
    <scope>NUCLEOTIDE SEQUENCE</scope>
    <source>
        <strain evidence="18">CBS 115976</strain>
    </source>
</reference>
<evidence type="ECO:0000256" key="1">
    <source>
        <dbReference type="ARBA" id="ARBA00001933"/>
    </source>
</evidence>
<comment type="similarity">
    <text evidence="13">Belongs to the group II decarboxylase family. Sphingosine-1-phosphate lyase subfamily.</text>
</comment>
<keyword evidence="6" id="KW-0256">Endoplasmic reticulum</keyword>
<dbReference type="GO" id="GO:0019752">
    <property type="term" value="P:carboxylic acid metabolic process"/>
    <property type="evidence" value="ECO:0007669"/>
    <property type="project" value="InterPro"/>
</dbReference>
<name>A0A6A6U221_9PEZI</name>
<dbReference type="EMBL" id="MU004241">
    <property type="protein sequence ID" value="KAF2664994.1"/>
    <property type="molecule type" value="Genomic_DNA"/>
</dbReference>
<feature type="modified residue" description="N6-(pyridoxal phosphate)lysine" evidence="16">
    <location>
        <position position="353"/>
    </location>
</feature>
<dbReference type="InterPro" id="IPR015424">
    <property type="entry name" value="PyrdxlP-dep_Trfase"/>
</dbReference>
<protein>
    <recommendedName>
        <fullName evidence="14">sphinganine-1-phosphate aldolase</fullName>
        <ecNumber evidence="14">4.1.2.27</ecNumber>
    </recommendedName>
    <alternativeName>
        <fullName evidence="15">Sphingosine-1-phosphate aldolase</fullName>
    </alternativeName>
</protein>
<evidence type="ECO:0000256" key="5">
    <source>
        <dbReference type="ARBA" id="ARBA00022692"/>
    </source>
</evidence>
<proteinExistence type="inferred from homology"/>
<dbReference type="GO" id="GO:0030149">
    <property type="term" value="P:sphingolipid catabolic process"/>
    <property type="evidence" value="ECO:0007669"/>
    <property type="project" value="TreeGrafter"/>
</dbReference>
<dbReference type="EC" id="4.1.2.27" evidence="14"/>
<dbReference type="Pfam" id="PF00282">
    <property type="entry name" value="Pyridoxal_deC"/>
    <property type="match status" value="1"/>
</dbReference>
<keyword evidence="19" id="KW-1185">Reference proteome</keyword>
<sequence length="565" mass="61377">MPGSSRLPVSLRDVGAKGSVRRQLIILNIDVIRNIVFFLFLLRWSRKAIRQLRGRGLIGTLVSIYTSTYRTLYNILLHAPGVREQVQLQIAEAKIGLEKKLVPSGPGVERHLRLPADGWANDKVRSELAALADMKHTRWEDGRVSGAVYHGGKELCALQTEAFGLFTVANPIHPDVFPGVRKMEAEVVAMVLSLFNAPEDGAGVTTSGGTESILMACLSARNKAYQERGVTEPEMIIPDTAHAAFLKAGEYFKIKVHLVACKSPSYKVHIPSISRLINSNTVLLVGSAPNYPHGIIDDITALSRLALKRRIPLHVDCCLGSFIIPFLEKAGYATEPFDFRVPGVTSISCDTHKYGFAPKGSSTVLYRDEKLRSYQYFITPNWPGGVYASPSIAGSRPGALIAGCWASMMATGENGYITACHKIVGAAKDIETAIREEPELNVDLRIIGRPLLSVVAFTSNTIDIYAVADGMSGKGWHLNALQSPPAIHVAVTLPIVSARKQLIEDLKTVVEDVNEKERKAVAEGKSKKGIAKGDASALYGVAGSLPTKTVVEELARSFLDVLYKA</sequence>
<comment type="subcellular location">
    <subcellularLocation>
        <location evidence="2">Endoplasmic reticulum membrane</location>
        <topology evidence="2">Single-pass membrane protein</topology>
    </subcellularLocation>
</comment>
<dbReference type="GO" id="GO:0008117">
    <property type="term" value="F:sphinganine-1-phosphate aldolase activity"/>
    <property type="evidence" value="ECO:0007669"/>
    <property type="project" value="UniProtKB-EC"/>
</dbReference>
<evidence type="ECO:0000256" key="6">
    <source>
        <dbReference type="ARBA" id="ARBA00022824"/>
    </source>
</evidence>
<organism evidence="18 19">
    <name type="scientific">Microthyrium microscopicum</name>
    <dbReference type="NCBI Taxonomy" id="703497"/>
    <lineage>
        <taxon>Eukaryota</taxon>
        <taxon>Fungi</taxon>
        <taxon>Dikarya</taxon>
        <taxon>Ascomycota</taxon>
        <taxon>Pezizomycotina</taxon>
        <taxon>Dothideomycetes</taxon>
        <taxon>Dothideomycetes incertae sedis</taxon>
        <taxon>Microthyriales</taxon>
        <taxon>Microthyriaceae</taxon>
        <taxon>Microthyrium</taxon>
    </lineage>
</organism>
<evidence type="ECO:0000256" key="14">
    <source>
        <dbReference type="ARBA" id="ARBA00038965"/>
    </source>
</evidence>
<evidence type="ECO:0000256" key="17">
    <source>
        <dbReference type="RuleBase" id="RU000382"/>
    </source>
</evidence>
<dbReference type="PANTHER" id="PTHR42735:SF6">
    <property type="entry name" value="SPHINGOSINE-1-PHOSPHATE LYASE 1"/>
    <property type="match status" value="1"/>
</dbReference>
<comment type="cofactor">
    <cofactor evidence="1 16 17">
        <name>pyridoxal 5'-phosphate</name>
        <dbReference type="ChEBI" id="CHEBI:597326"/>
    </cofactor>
</comment>
<evidence type="ECO:0000313" key="18">
    <source>
        <dbReference type="EMBL" id="KAF2664994.1"/>
    </source>
</evidence>
<evidence type="ECO:0000256" key="8">
    <source>
        <dbReference type="ARBA" id="ARBA00022919"/>
    </source>
</evidence>
<evidence type="ECO:0000313" key="19">
    <source>
        <dbReference type="Proteomes" id="UP000799302"/>
    </source>
</evidence>
<dbReference type="InterPro" id="IPR015421">
    <property type="entry name" value="PyrdxlP-dep_Trfase_major"/>
</dbReference>
<dbReference type="OrthoDB" id="10254570at2759"/>
<keyword evidence="11" id="KW-0472">Membrane</keyword>
<dbReference type="GO" id="GO:0005789">
    <property type="term" value="C:endoplasmic reticulum membrane"/>
    <property type="evidence" value="ECO:0007669"/>
    <property type="project" value="UniProtKB-SubCell"/>
</dbReference>
<gene>
    <name evidence="18" type="ORF">BT63DRAFT_428940</name>
</gene>
<keyword evidence="8" id="KW-0746">Sphingolipid metabolism</keyword>
<evidence type="ECO:0000256" key="15">
    <source>
        <dbReference type="ARBA" id="ARBA00042568"/>
    </source>
</evidence>
<dbReference type="GO" id="GO:0030170">
    <property type="term" value="F:pyridoxal phosphate binding"/>
    <property type="evidence" value="ECO:0007669"/>
    <property type="project" value="InterPro"/>
</dbReference>
<evidence type="ECO:0000256" key="13">
    <source>
        <dbReference type="ARBA" id="ARBA00038302"/>
    </source>
</evidence>
<dbReference type="InterPro" id="IPR002129">
    <property type="entry name" value="PyrdxlP-dep_de-COase"/>
</dbReference>
<dbReference type="InterPro" id="IPR050477">
    <property type="entry name" value="GrpII_AminoAcid_Decarb"/>
</dbReference>
<keyword evidence="5" id="KW-0812">Transmembrane</keyword>
<keyword evidence="9" id="KW-1133">Transmembrane helix</keyword>
<evidence type="ECO:0000256" key="10">
    <source>
        <dbReference type="ARBA" id="ARBA00023098"/>
    </source>
</evidence>
<dbReference type="InterPro" id="IPR015422">
    <property type="entry name" value="PyrdxlP-dep_Trfase_small"/>
</dbReference>
<dbReference type="Gene3D" id="3.90.1150.10">
    <property type="entry name" value="Aspartate Aminotransferase, domain 1"/>
    <property type="match status" value="1"/>
</dbReference>
<dbReference type="Gene3D" id="6.10.140.2150">
    <property type="match status" value="1"/>
</dbReference>
<dbReference type="Gene3D" id="3.40.640.10">
    <property type="entry name" value="Type I PLP-dependent aspartate aminotransferase-like (Major domain)"/>
    <property type="match status" value="1"/>
</dbReference>
<comment type="pathway">
    <text evidence="3">Lipid metabolism; sphingolipid metabolism.</text>
</comment>
<keyword evidence="10" id="KW-0443">Lipid metabolism</keyword>
<dbReference type="SUPFAM" id="SSF53383">
    <property type="entry name" value="PLP-dependent transferases"/>
    <property type="match status" value="1"/>
</dbReference>
<dbReference type="Proteomes" id="UP000799302">
    <property type="component" value="Unassembled WGS sequence"/>
</dbReference>